<keyword evidence="1" id="KW-0472">Membrane</keyword>
<name>A0A330LQT4_9GAMM</name>
<keyword evidence="1" id="KW-1133">Transmembrane helix</keyword>
<evidence type="ECO:0000313" key="2">
    <source>
        <dbReference type="EMBL" id="SQD79344.1"/>
    </source>
</evidence>
<keyword evidence="3" id="KW-1185">Reference proteome</keyword>
<sequence>MILINLIIKTLNYSKQQLTQLNLLVILKTILIDDFTHIYIAVIFVPYTQALIFHI</sequence>
<dbReference type="EMBL" id="LS483250">
    <property type="protein sequence ID" value="SQD79344.1"/>
    <property type="molecule type" value="Genomic_DNA"/>
</dbReference>
<feature type="transmembrane region" description="Helical" evidence="1">
    <location>
        <begin position="21"/>
        <end position="45"/>
    </location>
</feature>
<dbReference type="KEGG" id="mya:MORIYA_2881"/>
<keyword evidence="1" id="KW-0812">Transmembrane</keyword>
<evidence type="ECO:0000313" key="3">
    <source>
        <dbReference type="Proteomes" id="UP000250163"/>
    </source>
</evidence>
<accession>A0A330LQT4</accession>
<dbReference type="AlphaFoldDB" id="A0A330LQT4"/>
<protein>
    <submittedName>
        <fullName evidence="2">Uncharacterized protein</fullName>
    </submittedName>
</protein>
<evidence type="ECO:0000256" key="1">
    <source>
        <dbReference type="SAM" id="Phobius"/>
    </source>
</evidence>
<organism evidence="2 3">
    <name type="scientific">Moritella yayanosii</name>
    <dbReference type="NCBI Taxonomy" id="69539"/>
    <lineage>
        <taxon>Bacteria</taxon>
        <taxon>Pseudomonadati</taxon>
        <taxon>Pseudomonadota</taxon>
        <taxon>Gammaproteobacteria</taxon>
        <taxon>Alteromonadales</taxon>
        <taxon>Moritellaceae</taxon>
        <taxon>Moritella</taxon>
    </lineage>
</organism>
<dbReference type="Proteomes" id="UP000250163">
    <property type="component" value="Chromosome MORIYA"/>
</dbReference>
<proteinExistence type="predicted"/>
<reference evidence="3" key="1">
    <citation type="submission" date="2018-05" db="EMBL/GenBank/DDBJ databases">
        <authorList>
            <person name="Cea G.-C."/>
            <person name="William W."/>
        </authorList>
    </citation>
    <scope>NUCLEOTIDE SEQUENCE [LARGE SCALE GENOMIC DNA]</scope>
    <source>
        <strain evidence="3">DB21MT 5</strain>
    </source>
</reference>
<gene>
    <name evidence="2" type="ORF">MORIYA_2881</name>
</gene>